<evidence type="ECO:0000313" key="2">
    <source>
        <dbReference type="EMBL" id="PLV18081.1"/>
    </source>
</evidence>
<comment type="caution">
    <text evidence="2">The sequence shown here is derived from an EMBL/GenBank/DDBJ whole genome shotgun (WGS) entry which is preliminary data.</text>
</comment>
<reference evidence="4 5" key="1">
    <citation type="submission" date="2017-12" db="EMBL/GenBank/DDBJ databases">
        <title>Detection of the carbapenemase gene blaVIM-5 in members of the Pseudomonas putida group isolated from polluted Nigerian wetlands.</title>
        <authorList>
            <person name="Adelowo O."/>
            <person name="Vollmers J."/>
            <person name="Maeusezahl I."/>
            <person name="Kaster A.-K."/>
            <person name="Mueller J.A."/>
        </authorList>
    </citation>
    <scope>NUCLEOTIDE SEQUENCE [LARGE SCALE GENOMIC DNA]</scope>
    <source>
        <strain evidence="3 4">MR119</strain>
        <strain evidence="2 5">MR144</strain>
    </source>
</reference>
<feature type="transmembrane region" description="Helical" evidence="1">
    <location>
        <begin position="26"/>
        <end position="44"/>
    </location>
</feature>
<accession>A0AAX0VUC5</accession>
<organism evidence="2 5">
    <name type="scientific">Pseudomonas guariconensis</name>
    <dbReference type="NCBI Taxonomy" id="1288410"/>
    <lineage>
        <taxon>Bacteria</taxon>
        <taxon>Pseudomonadati</taxon>
        <taxon>Pseudomonadota</taxon>
        <taxon>Gammaproteobacteria</taxon>
        <taxon>Pseudomonadales</taxon>
        <taxon>Pseudomonadaceae</taxon>
        <taxon>Pseudomonas</taxon>
    </lineage>
</organism>
<protein>
    <submittedName>
        <fullName evidence="2">Uncharacterized protein</fullName>
    </submittedName>
</protein>
<sequence>MPTNVAAMAEFLRQCWFLLLSLYQTIQSHGLIGCVVAFILALLMSKIGSRLTRRTERLSTLPSGEAHVPPAPAIEGTLRAWIGRVVGTLLQIAAGVLFLVTVIATVNVLLY</sequence>
<dbReference type="EMBL" id="PJCQ01000015">
    <property type="protein sequence ID" value="PLV18081.1"/>
    <property type="molecule type" value="Genomic_DNA"/>
</dbReference>
<dbReference type="EMBL" id="PJCP01000016">
    <property type="protein sequence ID" value="PLV22776.1"/>
    <property type="molecule type" value="Genomic_DNA"/>
</dbReference>
<evidence type="ECO:0000256" key="1">
    <source>
        <dbReference type="SAM" id="Phobius"/>
    </source>
</evidence>
<keyword evidence="4" id="KW-1185">Reference proteome</keyword>
<evidence type="ECO:0000313" key="4">
    <source>
        <dbReference type="Proteomes" id="UP000234839"/>
    </source>
</evidence>
<evidence type="ECO:0000313" key="3">
    <source>
        <dbReference type="EMBL" id="PLV22776.1"/>
    </source>
</evidence>
<feature type="transmembrane region" description="Helical" evidence="1">
    <location>
        <begin position="89"/>
        <end position="110"/>
    </location>
</feature>
<evidence type="ECO:0000313" key="5">
    <source>
        <dbReference type="Proteomes" id="UP000234878"/>
    </source>
</evidence>
<keyword evidence="1" id="KW-0472">Membrane</keyword>
<dbReference type="Proteomes" id="UP000234878">
    <property type="component" value="Unassembled WGS sequence"/>
</dbReference>
<dbReference type="AlphaFoldDB" id="A0AAX0VUC5"/>
<dbReference type="Proteomes" id="UP000234839">
    <property type="component" value="Unassembled WGS sequence"/>
</dbReference>
<gene>
    <name evidence="2" type="ORF">CXG49_16180</name>
    <name evidence="3" type="ORF">CXG53_18285</name>
</gene>
<proteinExistence type="predicted"/>
<keyword evidence="1" id="KW-0812">Transmembrane</keyword>
<name>A0AAX0VUC5_9PSED</name>
<keyword evidence="1" id="KW-1133">Transmembrane helix</keyword>